<evidence type="ECO:0000313" key="4">
    <source>
        <dbReference type="Proteomes" id="UP000650833"/>
    </source>
</evidence>
<evidence type="ECO:0000259" key="2">
    <source>
        <dbReference type="Pfam" id="PF00339"/>
    </source>
</evidence>
<dbReference type="SUPFAM" id="SSF81296">
    <property type="entry name" value="E set domains"/>
    <property type="match status" value="1"/>
</dbReference>
<dbReference type="InterPro" id="IPR014756">
    <property type="entry name" value="Ig_E-set"/>
</dbReference>
<accession>A0A8H7URW3</accession>
<gene>
    <name evidence="3" type="ORF">INT46_001440</name>
</gene>
<evidence type="ECO:0000256" key="1">
    <source>
        <dbReference type="SAM" id="MobiDB-lite"/>
    </source>
</evidence>
<feature type="domain" description="Arrestin-like N-terminal" evidence="2">
    <location>
        <begin position="45"/>
        <end position="164"/>
    </location>
</feature>
<dbReference type="Gene3D" id="2.60.40.640">
    <property type="match status" value="1"/>
</dbReference>
<dbReference type="Proteomes" id="UP000650833">
    <property type="component" value="Unassembled WGS sequence"/>
</dbReference>
<dbReference type="Pfam" id="PF00339">
    <property type="entry name" value="Arrestin_N"/>
    <property type="match status" value="1"/>
</dbReference>
<organism evidence="3 4">
    <name type="scientific">Mucor plumbeus</name>
    <dbReference type="NCBI Taxonomy" id="97098"/>
    <lineage>
        <taxon>Eukaryota</taxon>
        <taxon>Fungi</taxon>
        <taxon>Fungi incertae sedis</taxon>
        <taxon>Mucoromycota</taxon>
        <taxon>Mucoromycotina</taxon>
        <taxon>Mucoromycetes</taxon>
        <taxon>Mucorales</taxon>
        <taxon>Mucorineae</taxon>
        <taxon>Mucoraceae</taxon>
        <taxon>Mucor</taxon>
    </lineage>
</organism>
<feature type="compositionally biased region" description="Low complexity" evidence="1">
    <location>
        <begin position="398"/>
        <end position="411"/>
    </location>
</feature>
<evidence type="ECO:0000313" key="3">
    <source>
        <dbReference type="EMBL" id="KAG2191827.1"/>
    </source>
</evidence>
<dbReference type="AlphaFoldDB" id="A0A8H7URW3"/>
<dbReference type="InterPro" id="IPR011021">
    <property type="entry name" value="Arrestin-like_N"/>
</dbReference>
<dbReference type="EMBL" id="JAEPRC010000784">
    <property type="protein sequence ID" value="KAG2191827.1"/>
    <property type="molecule type" value="Genomic_DNA"/>
</dbReference>
<keyword evidence="4" id="KW-1185">Reference proteome</keyword>
<protein>
    <recommendedName>
        <fullName evidence="2">Arrestin-like N-terminal domain-containing protein</fullName>
    </recommendedName>
</protein>
<comment type="caution">
    <text evidence="3">The sequence shown here is derived from an EMBL/GenBank/DDBJ whole genome shotgun (WGS) entry which is preliminary data.</text>
</comment>
<sequence length="411" mass="46116">MKFTHESNTTKVPPVILEVDPKPVFYIGPATRENPMSQIRTKLLGNVYFNDSKMKWNRITLHFTGKAGLNIYAASSTLPSDVVNSQSDLQESSSATTHLETTVTLCDVEKELIFTHEKVIDFGFYLPPYLPPSIRTKHAFVEYNLTVICSSSGPFSKKQKDVKPVTVRRHYLPSPSSLIPSVEYHGVREWFEWSAEVPKATAIEVGEIVMALRWSVEKELVEIDRIEFCIEELETYRFSTKAGVHNLPPMVTQFPCTMYHPPTFSNSSETHFIRTPIPLISTKREPKTIRTHHFDPFLEISHRLKLAIHFIASTATVQPLELEFPIIITDFPPDTTADYFVNPLSPAQSISTMSDSSMVSLVQPVFASSSTIQPGGDEVPCVDLDLPEYTPRYESVQTTSTLPPASSSTAS</sequence>
<name>A0A8H7URW3_9FUNG</name>
<proteinExistence type="predicted"/>
<reference evidence="3" key="1">
    <citation type="submission" date="2020-12" db="EMBL/GenBank/DDBJ databases">
        <title>Metabolic potential, ecology and presence of endohyphal bacteria is reflected in genomic diversity of Mucoromycotina.</title>
        <authorList>
            <person name="Muszewska A."/>
            <person name="Okrasinska A."/>
            <person name="Steczkiewicz K."/>
            <person name="Drgas O."/>
            <person name="Orlowska M."/>
            <person name="Perlinska-Lenart U."/>
            <person name="Aleksandrzak-Piekarczyk T."/>
            <person name="Szatraj K."/>
            <person name="Zielenkiewicz U."/>
            <person name="Pilsyk S."/>
            <person name="Malc E."/>
            <person name="Mieczkowski P."/>
            <person name="Kruszewska J.S."/>
            <person name="Biernat P."/>
            <person name="Pawlowska J."/>
        </authorList>
    </citation>
    <scope>NUCLEOTIDE SEQUENCE</scope>
    <source>
        <strain evidence="3">CBS 226.32</strain>
    </source>
</reference>
<feature type="region of interest" description="Disordered" evidence="1">
    <location>
        <begin position="392"/>
        <end position="411"/>
    </location>
</feature>
<dbReference type="OrthoDB" id="2219406at2759"/>
<dbReference type="InterPro" id="IPR014752">
    <property type="entry name" value="Arrestin-like_C"/>
</dbReference>